<gene>
    <name evidence="2" type="ORF">JRV97_11380</name>
</gene>
<name>A0ABY8PQM0_9BACT</name>
<proteinExistence type="predicted"/>
<sequence length="277" mass="31115">MVKIVTDSAADLPKEIIEKYNIIVIPLNVEIDGVSYQDGVSISAEEFQNKMLRTEKLPKTSQPSPELFREAFEKIINDGDEVLCLTISSKLSGTVQAANLAKNLIGENNKIHIFDTLGASSGEGVQVIKAAEMASEGYSLEEIINELKKLRDEITILILLDTLENIVKGGRLSKFRGTIAKILNFKIILHNNEGAVEMLERVRGRKKFHLKVLELIEKSKVDFREKIVGITHVNNREDAEYFKNIIQEKYKPKEIYINYMGSTLATYAGNKGIIISF</sequence>
<evidence type="ECO:0000256" key="1">
    <source>
        <dbReference type="ARBA" id="ARBA00023121"/>
    </source>
</evidence>
<organism evidence="2 3">
    <name type="scientific">Marinitoga aeolica</name>
    <dbReference type="NCBI Taxonomy" id="2809031"/>
    <lineage>
        <taxon>Bacteria</taxon>
        <taxon>Thermotogati</taxon>
        <taxon>Thermotogota</taxon>
        <taxon>Thermotogae</taxon>
        <taxon>Petrotogales</taxon>
        <taxon>Petrotogaceae</taxon>
        <taxon>Marinitoga</taxon>
    </lineage>
</organism>
<accession>A0ABY8PQM0</accession>
<dbReference type="EMBL" id="CP069362">
    <property type="protein sequence ID" value="WGS64939.1"/>
    <property type="molecule type" value="Genomic_DNA"/>
</dbReference>
<dbReference type="Gene3D" id="3.40.50.10170">
    <property type="match status" value="1"/>
</dbReference>
<dbReference type="Gene3D" id="3.30.1180.10">
    <property type="match status" value="1"/>
</dbReference>
<protein>
    <submittedName>
        <fullName evidence="2">DegV family protein</fullName>
    </submittedName>
</protein>
<dbReference type="PANTHER" id="PTHR33434:SF8">
    <property type="entry name" value="DEGV DOMAIN-CONTAINING PROTEIN SPR1019"/>
    <property type="match status" value="1"/>
</dbReference>
<dbReference type="Proteomes" id="UP001232493">
    <property type="component" value="Chromosome"/>
</dbReference>
<dbReference type="SUPFAM" id="SSF82549">
    <property type="entry name" value="DAK1/DegV-like"/>
    <property type="match status" value="1"/>
</dbReference>
<evidence type="ECO:0000313" key="3">
    <source>
        <dbReference type="Proteomes" id="UP001232493"/>
    </source>
</evidence>
<dbReference type="PANTHER" id="PTHR33434">
    <property type="entry name" value="DEGV DOMAIN-CONTAINING PROTEIN DR_1986-RELATED"/>
    <property type="match status" value="1"/>
</dbReference>
<dbReference type="RefSeq" id="WP_280998994.1">
    <property type="nucleotide sequence ID" value="NZ_CP069362.1"/>
</dbReference>
<dbReference type="InterPro" id="IPR003797">
    <property type="entry name" value="DegV"/>
</dbReference>
<evidence type="ECO:0000313" key="2">
    <source>
        <dbReference type="EMBL" id="WGS64939.1"/>
    </source>
</evidence>
<keyword evidence="3" id="KW-1185">Reference proteome</keyword>
<reference evidence="2 3" key="1">
    <citation type="submission" date="2021-02" db="EMBL/GenBank/DDBJ databases">
        <title>Characterization of Marinitoga sp. nov. str. BP5-C20A.</title>
        <authorList>
            <person name="Erauso G."/>
            <person name="Postec A."/>
        </authorList>
    </citation>
    <scope>NUCLEOTIDE SEQUENCE [LARGE SCALE GENOMIC DNA]</scope>
    <source>
        <strain evidence="2 3">BP5-C20A</strain>
    </source>
</reference>
<keyword evidence="1" id="KW-0446">Lipid-binding</keyword>
<dbReference type="PROSITE" id="PS51482">
    <property type="entry name" value="DEGV"/>
    <property type="match status" value="1"/>
</dbReference>
<dbReference type="Pfam" id="PF02645">
    <property type="entry name" value="DegV"/>
    <property type="match status" value="1"/>
</dbReference>
<dbReference type="InterPro" id="IPR050270">
    <property type="entry name" value="DegV_domain_contain"/>
</dbReference>
<dbReference type="InterPro" id="IPR043168">
    <property type="entry name" value="DegV_C"/>
</dbReference>
<dbReference type="NCBIfam" id="TIGR00762">
    <property type="entry name" value="DegV"/>
    <property type="match status" value="1"/>
</dbReference>